<dbReference type="CDD" id="cd01948">
    <property type="entry name" value="EAL"/>
    <property type="match status" value="1"/>
</dbReference>
<dbReference type="InterPro" id="IPR000160">
    <property type="entry name" value="GGDEF_dom"/>
</dbReference>
<dbReference type="EMBL" id="CP071503">
    <property type="protein sequence ID" value="QSX35557.1"/>
    <property type="molecule type" value="Genomic_DNA"/>
</dbReference>
<dbReference type="Gene3D" id="3.20.20.450">
    <property type="entry name" value="EAL domain"/>
    <property type="match status" value="1"/>
</dbReference>
<dbReference type="PROSITE" id="PS50883">
    <property type="entry name" value="EAL"/>
    <property type="match status" value="1"/>
</dbReference>
<dbReference type="InterPro" id="IPR029787">
    <property type="entry name" value="Nucleotide_cyclase"/>
</dbReference>
<name>A0ABX7QWY8_9GAMM</name>
<reference evidence="3 4" key="1">
    <citation type="submission" date="2021-03" db="EMBL/GenBank/DDBJ databases">
        <title>Novel species identification of genus Shewanella.</title>
        <authorList>
            <person name="Liu G."/>
            <person name="Zhang Q."/>
        </authorList>
    </citation>
    <scope>NUCLEOTIDE SEQUENCE [LARGE SCALE GENOMIC DNA]</scope>
    <source>
        <strain evidence="3 4">FJAT-51800</strain>
    </source>
</reference>
<dbReference type="CDD" id="cd04598">
    <property type="entry name" value="CBS_pair_GGDEF_EAL"/>
    <property type="match status" value="1"/>
</dbReference>
<dbReference type="InterPro" id="IPR001633">
    <property type="entry name" value="EAL_dom"/>
</dbReference>
<dbReference type="Pfam" id="PF00990">
    <property type="entry name" value="GGDEF"/>
    <property type="match status" value="1"/>
</dbReference>
<evidence type="ECO:0000313" key="4">
    <source>
        <dbReference type="Proteomes" id="UP000662770"/>
    </source>
</evidence>
<dbReference type="SUPFAM" id="SSF141868">
    <property type="entry name" value="EAL domain-like"/>
    <property type="match status" value="1"/>
</dbReference>
<dbReference type="InterPro" id="IPR050706">
    <property type="entry name" value="Cyclic-di-GMP_PDE-like"/>
</dbReference>
<feature type="domain" description="GGDEF" evidence="2">
    <location>
        <begin position="425"/>
        <end position="573"/>
    </location>
</feature>
<feature type="domain" description="EAL" evidence="1">
    <location>
        <begin position="3"/>
        <end position="253"/>
    </location>
</feature>
<dbReference type="PROSITE" id="PS50887">
    <property type="entry name" value="GGDEF"/>
    <property type="match status" value="1"/>
</dbReference>
<sequence length="581" mass="65233">MHSFAEAQVLGRILSTEAINVHFQPIVNIAAGRIHGYEALSRGPTDSILHKPYHLFGAAERQGRLSELETLCRSASIQQFKQRQLPGKLFINISPKALLDPDYPKGQTLRLAQQLGYAPEQIVIELSEQYPAEDIDLLKSCLDHYRSQGFQVALDDLGAGYSGLRLWSELAPDYVKIDRHFIDRIDQFPVKQEFVRSIVELCQSLTCKVIAEGIETEAELMILQRLGISLCQGFLLGKPSAHPLTSLQYQVKHAPKLQQPRFSESAECLCELSDTLPPNTRLKQLSQHFMQRPALQAVAVIDNDNALGLVYRQSLLELFSTPYGRALHENHPLTEIMDANVLMVEACTPLSQVSHQLTADDNRLIAQQFIILRQGKFLGIGHTRDLLQRITEQRIQTARHANPLTELPGNVPIQQELQRLAHSNTPFYLAYFDLNNFKPYNDVYGFAKGDDVIRETANLLRQSASQPFIGHVGGDDFVMIATEAEMVNQCQQVLSQFEQVKPRFFSAEHWQQQHFSAKDRQGQQCVYGLVSLSVGILPPELTLGATEAQLSSLSAFAKKQAKLSPDGFCLLQHTLESRHIA</sequence>
<dbReference type="PANTHER" id="PTHR33121">
    <property type="entry name" value="CYCLIC DI-GMP PHOSPHODIESTERASE PDEF"/>
    <property type="match status" value="1"/>
</dbReference>
<protein>
    <submittedName>
        <fullName evidence="3">GGDEF domain-containing protein</fullName>
    </submittedName>
</protein>
<dbReference type="InterPro" id="IPR043128">
    <property type="entry name" value="Rev_trsase/Diguanyl_cyclase"/>
</dbReference>
<organism evidence="3 4">
    <name type="scientific">Shewanella avicenniae</name>
    <dbReference type="NCBI Taxonomy" id="2814294"/>
    <lineage>
        <taxon>Bacteria</taxon>
        <taxon>Pseudomonadati</taxon>
        <taxon>Pseudomonadota</taxon>
        <taxon>Gammaproteobacteria</taxon>
        <taxon>Alteromonadales</taxon>
        <taxon>Shewanellaceae</taxon>
        <taxon>Shewanella</taxon>
    </lineage>
</organism>
<dbReference type="Gene3D" id="3.10.580.10">
    <property type="entry name" value="CBS-domain"/>
    <property type="match status" value="1"/>
</dbReference>
<dbReference type="InterPro" id="IPR046342">
    <property type="entry name" value="CBS_dom_sf"/>
</dbReference>
<evidence type="ECO:0000259" key="2">
    <source>
        <dbReference type="PROSITE" id="PS50887"/>
    </source>
</evidence>
<accession>A0ABX7QWY8</accession>
<dbReference type="SMART" id="SM00267">
    <property type="entry name" value="GGDEF"/>
    <property type="match status" value="1"/>
</dbReference>
<keyword evidence="4" id="KW-1185">Reference proteome</keyword>
<dbReference type="SUPFAM" id="SSF55073">
    <property type="entry name" value="Nucleotide cyclase"/>
    <property type="match status" value="1"/>
</dbReference>
<evidence type="ECO:0000313" key="3">
    <source>
        <dbReference type="EMBL" id="QSX35557.1"/>
    </source>
</evidence>
<gene>
    <name evidence="3" type="ORF">JYB87_16635</name>
</gene>
<dbReference type="Gene3D" id="3.30.70.270">
    <property type="match status" value="1"/>
</dbReference>
<evidence type="ECO:0000259" key="1">
    <source>
        <dbReference type="PROSITE" id="PS50883"/>
    </source>
</evidence>
<dbReference type="NCBIfam" id="TIGR00254">
    <property type="entry name" value="GGDEF"/>
    <property type="match status" value="1"/>
</dbReference>
<dbReference type="SMART" id="SM00052">
    <property type="entry name" value="EAL"/>
    <property type="match status" value="1"/>
</dbReference>
<proteinExistence type="predicted"/>
<dbReference type="PANTHER" id="PTHR33121:SF76">
    <property type="entry name" value="SIGNALING PROTEIN"/>
    <property type="match status" value="1"/>
</dbReference>
<dbReference type="SUPFAM" id="SSF54631">
    <property type="entry name" value="CBS-domain pair"/>
    <property type="match status" value="1"/>
</dbReference>
<dbReference type="InterPro" id="IPR035919">
    <property type="entry name" value="EAL_sf"/>
</dbReference>
<dbReference type="CDD" id="cd01949">
    <property type="entry name" value="GGDEF"/>
    <property type="match status" value="1"/>
</dbReference>
<dbReference type="Pfam" id="PF00563">
    <property type="entry name" value="EAL"/>
    <property type="match status" value="1"/>
</dbReference>
<dbReference type="RefSeq" id="WP_207356748.1">
    <property type="nucleotide sequence ID" value="NZ_CP071503.1"/>
</dbReference>
<dbReference type="Proteomes" id="UP000662770">
    <property type="component" value="Chromosome"/>
</dbReference>